<comment type="pathway">
    <text evidence="8">Protein modification; lipoprotein biosynthesis (N-acyl transfer).</text>
</comment>
<dbReference type="InterPro" id="IPR036526">
    <property type="entry name" value="C-N_Hydrolase_sf"/>
</dbReference>
<keyword evidence="5 8" id="KW-1133">Transmembrane helix</keyword>
<comment type="catalytic activity">
    <reaction evidence="8">
        <text>N-terminal S-1,2-diacyl-sn-glyceryl-L-cysteinyl-[lipoprotein] + a glycerophospholipid = N-acyl-S-1,2-diacyl-sn-glyceryl-L-cysteinyl-[lipoprotein] + a 2-acyl-sn-glycero-3-phospholipid + H(+)</text>
        <dbReference type="Rhea" id="RHEA:48228"/>
        <dbReference type="Rhea" id="RHEA-COMP:14681"/>
        <dbReference type="Rhea" id="RHEA-COMP:14684"/>
        <dbReference type="ChEBI" id="CHEBI:15378"/>
        <dbReference type="ChEBI" id="CHEBI:136912"/>
        <dbReference type="ChEBI" id="CHEBI:140656"/>
        <dbReference type="ChEBI" id="CHEBI:140657"/>
        <dbReference type="ChEBI" id="CHEBI:140660"/>
        <dbReference type="EC" id="2.3.1.269"/>
    </reaction>
</comment>
<evidence type="ECO:0000256" key="7">
    <source>
        <dbReference type="ARBA" id="ARBA00023315"/>
    </source>
</evidence>
<dbReference type="Pfam" id="PF20154">
    <property type="entry name" value="LNT_N"/>
    <property type="match status" value="1"/>
</dbReference>
<proteinExistence type="inferred from homology"/>
<keyword evidence="7 8" id="KW-0012">Acyltransferase</keyword>
<evidence type="ECO:0000256" key="4">
    <source>
        <dbReference type="ARBA" id="ARBA00022692"/>
    </source>
</evidence>
<feature type="transmembrane region" description="Helical" evidence="8">
    <location>
        <begin position="139"/>
        <end position="162"/>
    </location>
</feature>
<evidence type="ECO:0000313" key="11">
    <source>
        <dbReference type="Proteomes" id="UP000178534"/>
    </source>
</evidence>
<evidence type="ECO:0000256" key="5">
    <source>
        <dbReference type="ARBA" id="ARBA00022989"/>
    </source>
</evidence>
<dbReference type="STRING" id="1798665.A2942_02385"/>
<dbReference type="InterPro" id="IPR004563">
    <property type="entry name" value="Apolipo_AcylTrfase"/>
</dbReference>
<comment type="caution">
    <text evidence="10">The sequence shown here is derived from an EMBL/GenBank/DDBJ whole genome shotgun (WGS) entry which is preliminary data.</text>
</comment>
<dbReference type="UniPathway" id="UPA00666"/>
<dbReference type="GO" id="GO:0016410">
    <property type="term" value="F:N-acyltransferase activity"/>
    <property type="evidence" value="ECO:0007669"/>
    <property type="project" value="UniProtKB-UniRule"/>
</dbReference>
<dbReference type="SUPFAM" id="SSF56317">
    <property type="entry name" value="Carbon-nitrogen hydrolase"/>
    <property type="match status" value="1"/>
</dbReference>
<evidence type="ECO:0000256" key="1">
    <source>
        <dbReference type="ARBA" id="ARBA00004651"/>
    </source>
</evidence>
<keyword evidence="6 8" id="KW-0472">Membrane</keyword>
<feature type="transmembrane region" description="Helical" evidence="8">
    <location>
        <begin position="64"/>
        <end position="85"/>
    </location>
</feature>
<evidence type="ECO:0000256" key="8">
    <source>
        <dbReference type="HAMAP-Rule" id="MF_01148"/>
    </source>
</evidence>
<dbReference type="GO" id="GO:0005886">
    <property type="term" value="C:plasma membrane"/>
    <property type="evidence" value="ECO:0007669"/>
    <property type="project" value="UniProtKB-SubCell"/>
</dbReference>
<feature type="transmembrane region" description="Helical" evidence="8">
    <location>
        <begin position="182"/>
        <end position="203"/>
    </location>
</feature>
<reference evidence="10 11" key="1">
    <citation type="journal article" date="2016" name="Nat. Commun.">
        <title>Thousands of microbial genomes shed light on interconnected biogeochemical processes in an aquifer system.</title>
        <authorList>
            <person name="Anantharaman K."/>
            <person name="Brown C.T."/>
            <person name="Hug L.A."/>
            <person name="Sharon I."/>
            <person name="Castelle C.J."/>
            <person name="Probst A.J."/>
            <person name="Thomas B.C."/>
            <person name="Singh A."/>
            <person name="Wilkins M.J."/>
            <person name="Karaoz U."/>
            <person name="Brodie E.L."/>
            <person name="Williams K.H."/>
            <person name="Hubbard S.S."/>
            <person name="Banfield J.F."/>
        </authorList>
    </citation>
    <scope>NUCLEOTIDE SEQUENCE [LARGE SCALE GENOMIC DNA]</scope>
</reference>
<protein>
    <recommendedName>
        <fullName evidence="8">Apolipoprotein N-acyltransferase</fullName>
        <shortName evidence="8">ALP N-acyltransferase</shortName>
        <ecNumber evidence="8">2.3.1.269</ecNumber>
    </recommendedName>
</protein>
<organism evidence="10 11">
    <name type="scientific">Candidatus Lloydbacteria bacterium RIFCSPLOWO2_01_FULL_50_20</name>
    <dbReference type="NCBI Taxonomy" id="1798665"/>
    <lineage>
        <taxon>Bacteria</taxon>
        <taxon>Candidatus Lloydiibacteriota</taxon>
    </lineage>
</organism>
<comment type="function">
    <text evidence="8">Catalyzes the phospholipid dependent N-acylation of the N-terminal cysteine of apolipoprotein, the last step in lipoprotein maturation.</text>
</comment>
<dbReference type="EC" id="2.3.1.269" evidence="8"/>
<comment type="subcellular location">
    <subcellularLocation>
        <location evidence="1 8">Cell membrane</location>
        <topology evidence="1 8">Multi-pass membrane protein</topology>
    </subcellularLocation>
</comment>
<sequence length="500" mass="56072">MNGVLYFYKQSLADSHCSSLWYSLLSGVLLLLATPLVGMWPLVWVAFVPFFLNYFALLGTRKIILAFFLMITPYALAVCESLFRLSGTWWVNDGGSLLSLYALEYAAFVFLVVMFGATFYFIPMLLVSKMQKTVIPLPILFALLFALAEFLRSAVFLMGYSWGALGYLLIDAIHIKHIASFASVYGLTFIAILGNMWITMLSIRYGQSAGTVMSRLREIFFGKLYAYETITVALLFIAVFLFGVYRESQAIDTGYRLRVAVISSNIHTDESINESSYDTYRSLFIEALTENPDLILTPENIFPYFTIDEEGYVLSRRQPVYLPSAGALYEDFLSLSKEYPRTTFALATHSEKNGRLFNSILLYRDGKVLSVYHKRRPVPFTEYAPLGLPIPLFESFARGEDKQDFRLDDIPLAGYICSEVDITPLSAHGAKLILSPSNDSVFVSKGILSLHHQITRMRALETGAYLLRSTKGGISSIIDPYGNTIASMSEKNGVLIADIP</sequence>
<dbReference type="Proteomes" id="UP000178534">
    <property type="component" value="Unassembled WGS sequence"/>
</dbReference>
<feature type="domain" description="CN hydrolase" evidence="9">
    <location>
        <begin position="257"/>
        <end position="500"/>
    </location>
</feature>
<dbReference type="Pfam" id="PF00795">
    <property type="entry name" value="CN_hydrolase"/>
    <property type="match status" value="1"/>
</dbReference>
<dbReference type="GO" id="GO:0042158">
    <property type="term" value="P:lipoprotein biosynthetic process"/>
    <property type="evidence" value="ECO:0007669"/>
    <property type="project" value="UniProtKB-UniRule"/>
</dbReference>
<keyword evidence="3 8" id="KW-0808">Transferase</keyword>
<dbReference type="AlphaFoldDB" id="A0A1G2DLP7"/>
<accession>A0A1G2DLP7</accession>
<dbReference type="Gene3D" id="3.60.110.10">
    <property type="entry name" value="Carbon-nitrogen hydrolase"/>
    <property type="match status" value="1"/>
</dbReference>
<keyword evidence="4 8" id="KW-0812">Transmembrane</keyword>
<evidence type="ECO:0000259" key="9">
    <source>
        <dbReference type="PROSITE" id="PS50263"/>
    </source>
</evidence>
<dbReference type="InterPro" id="IPR003010">
    <property type="entry name" value="C-N_Hydrolase"/>
</dbReference>
<name>A0A1G2DLP7_9BACT</name>
<feature type="transmembrane region" description="Helical" evidence="8">
    <location>
        <begin position="105"/>
        <end position="127"/>
    </location>
</feature>
<keyword evidence="10" id="KW-0449">Lipoprotein</keyword>
<comment type="similarity">
    <text evidence="8">Belongs to the CN hydrolase family. Apolipoprotein N-acyltransferase subfamily.</text>
</comment>
<dbReference type="InterPro" id="IPR045378">
    <property type="entry name" value="LNT_N"/>
</dbReference>
<dbReference type="PANTHER" id="PTHR38686">
    <property type="entry name" value="APOLIPOPROTEIN N-ACYLTRANSFERASE"/>
    <property type="match status" value="1"/>
</dbReference>
<evidence type="ECO:0000256" key="2">
    <source>
        <dbReference type="ARBA" id="ARBA00022475"/>
    </source>
</evidence>
<dbReference type="EMBL" id="MHLP01000001">
    <property type="protein sequence ID" value="OGZ13911.1"/>
    <property type="molecule type" value="Genomic_DNA"/>
</dbReference>
<dbReference type="HAMAP" id="MF_01148">
    <property type="entry name" value="Lnt"/>
    <property type="match status" value="1"/>
</dbReference>
<dbReference type="PROSITE" id="PS50263">
    <property type="entry name" value="CN_HYDROLASE"/>
    <property type="match status" value="1"/>
</dbReference>
<evidence type="ECO:0000256" key="6">
    <source>
        <dbReference type="ARBA" id="ARBA00023136"/>
    </source>
</evidence>
<evidence type="ECO:0000256" key="3">
    <source>
        <dbReference type="ARBA" id="ARBA00022679"/>
    </source>
</evidence>
<feature type="transmembrane region" description="Helical" evidence="8">
    <location>
        <begin position="224"/>
        <end position="245"/>
    </location>
</feature>
<gene>
    <name evidence="8" type="primary">lnt</name>
    <name evidence="10" type="ORF">A2942_02385</name>
</gene>
<keyword evidence="2 8" id="KW-1003">Cell membrane</keyword>
<feature type="transmembrane region" description="Helical" evidence="8">
    <location>
        <begin position="20"/>
        <end position="52"/>
    </location>
</feature>
<dbReference type="PANTHER" id="PTHR38686:SF1">
    <property type="entry name" value="APOLIPOPROTEIN N-ACYLTRANSFERASE"/>
    <property type="match status" value="1"/>
</dbReference>
<dbReference type="NCBIfam" id="TIGR00546">
    <property type="entry name" value="lnt"/>
    <property type="match status" value="1"/>
</dbReference>
<evidence type="ECO:0000313" key="10">
    <source>
        <dbReference type="EMBL" id="OGZ13911.1"/>
    </source>
</evidence>